<feature type="region of interest" description="Disordered" evidence="1">
    <location>
        <begin position="26"/>
        <end position="55"/>
    </location>
</feature>
<evidence type="ECO:0000313" key="4">
    <source>
        <dbReference type="WBParaSite" id="HNAJ_0000443001-mRNA-1"/>
    </source>
</evidence>
<protein>
    <submittedName>
        <fullName evidence="4">ECM11 domain-containing protein</fullName>
    </submittedName>
</protein>
<evidence type="ECO:0000313" key="3">
    <source>
        <dbReference type="Proteomes" id="UP000278807"/>
    </source>
</evidence>
<keyword evidence="3" id="KW-1185">Reference proteome</keyword>
<sequence>MINFNTIKFHNAFLLAKKDRVTFLEDTQTDNSSDVDSDPCSLEDDSGSHDETSYKLRSRPAIRQAAKVAKSKIAETSLLQDHETPEHSPLTSTKSPRAGLYATPLSIEKPRRDLNASQTSLFGPTPNNTAVFDFTLSEDDQLVTGLPRLGKETPSAKVKTMKKPLRGDFEIVDLDDGVQPMSSYSSDDEMFQCINAFRSTLRLIESDFKTRINQLKEQVDKMYRLLQWSRRGQAKGRKAHNAMALW</sequence>
<reference evidence="2 3" key="2">
    <citation type="submission" date="2018-11" db="EMBL/GenBank/DDBJ databases">
        <authorList>
            <consortium name="Pathogen Informatics"/>
        </authorList>
    </citation>
    <scope>NUCLEOTIDE SEQUENCE [LARGE SCALE GENOMIC DNA]</scope>
</reference>
<evidence type="ECO:0000313" key="2">
    <source>
        <dbReference type="EMBL" id="VDO00288.1"/>
    </source>
</evidence>
<accession>A0A0R3TBJ1</accession>
<evidence type="ECO:0000256" key="1">
    <source>
        <dbReference type="SAM" id="MobiDB-lite"/>
    </source>
</evidence>
<dbReference type="EMBL" id="UZAE01003105">
    <property type="protein sequence ID" value="VDO00288.1"/>
    <property type="molecule type" value="Genomic_DNA"/>
</dbReference>
<dbReference type="AlphaFoldDB" id="A0A0R3TBJ1"/>
<dbReference type="WBParaSite" id="HNAJ_0000443001-mRNA-1">
    <property type="protein sequence ID" value="HNAJ_0000443001-mRNA-1"/>
    <property type="gene ID" value="HNAJ_0000443001"/>
</dbReference>
<proteinExistence type="predicted"/>
<gene>
    <name evidence="2" type="ORF">HNAJ_LOCUS4428</name>
</gene>
<organism evidence="4">
    <name type="scientific">Rodentolepis nana</name>
    <name type="common">Dwarf tapeworm</name>
    <name type="synonym">Hymenolepis nana</name>
    <dbReference type="NCBI Taxonomy" id="102285"/>
    <lineage>
        <taxon>Eukaryota</taxon>
        <taxon>Metazoa</taxon>
        <taxon>Spiralia</taxon>
        <taxon>Lophotrochozoa</taxon>
        <taxon>Platyhelminthes</taxon>
        <taxon>Cestoda</taxon>
        <taxon>Eucestoda</taxon>
        <taxon>Cyclophyllidea</taxon>
        <taxon>Hymenolepididae</taxon>
        <taxon>Rodentolepis</taxon>
    </lineage>
</organism>
<feature type="compositionally biased region" description="Acidic residues" evidence="1">
    <location>
        <begin position="33"/>
        <end position="45"/>
    </location>
</feature>
<dbReference type="OrthoDB" id="6269305at2759"/>
<feature type="region of interest" description="Disordered" evidence="1">
    <location>
        <begin position="76"/>
        <end position="98"/>
    </location>
</feature>
<dbReference type="Proteomes" id="UP000278807">
    <property type="component" value="Unassembled WGS sequence"/>
</dbReference>
<name>A0A0R3TBJ1_RODNA</name>
<reference evidence="4" key="1">
    <citation type="submission" date="2017-02" db="UniProtKB">
        <authorList>
            <consortium name="WormBaseParasite"/>
        </authorList>
    </citation>
    <scope>IDENTIFICATION</scope>
</reference>